<evidence type="ECO:0000256" key="1">
    <source>
        <dbReference type="SAM" id="MobiDB-lite"/>
    </source>
</evidence>
<name>A0AAV7P0G0_PLEWA</name>
<evidence type="ECO:0000313" key="3">
    <source>
        <dbReference type="Proteomes" id="UP001066276"/>
    </source>
</evidence>
<organism evidence="2 3">
    <name type="scientific">Pleurodeles waltl</name>
    <name type="common">Iberian ribbed newt</name>
    <dbReference type="NCBI Taxonomy" id="8319"/>
    <lineage>
        <taxon>Eukaryota</taxon>
        <taxon>Metazoa</taxon>
        <taxon>Chordata</taxon>
        <taxon>Craniata</taxon>
        <taxon>Vertebrata</taxon>
        <taxon>Euteleostomi</taxon>
        <taxon>Amphibia</taxon>
        <taxon>Batrachia</taxon>
        <taxon>Caudata</taxon>
        <taxon>Salamandroidea</taxon>
        <taxon>Salamandridae</taxon>
        <taxon>Pleurodelinae</taxon>
        <taxon>Pleurodeles</taxon>
    </lineage>
</organism>
<protein>
    <submittedName>
        <fullName evidence="2">Uncharacterized protein</fullName>
    </submittedName>
</protein>
<accession>A0AAV7P0G0</accession>
<keyword evidence="3" id="KW-1185">Reference proteome</keyword>
<feature type="region of interest" description="Disordered" evidence="1">
    <location>
        <begin position="31"/>
        <end position="86"/>
    </location>
</feature>
<proteinExistence type="predicted"/>
<reference evidence="2" key="1">
    <citation type="journal article" date="2022" name="bioRxiv">
        <title>Sequencing and chromosome-scale assembly of the giantPleurodeles waltlgenome.</title>
        <authorList>
            <person name="Brown T."/>
            <person name="Elewa A."/>
            <person name="Iarovenko S."/>
            <person name="Subramanian E."/>
            <person name="Araus A.J."/>
            <person name="Petzold A."/>
            <person name="Susuki M."/>
            <person name="Suzuki K.-i.T."/>
            <person name="Hayashi T."/>
            <person name="Toyoda A."/>
            <person name="Oliveira C."/>
            <person name="Osipova E."/>
            <person name="Leigh N.D."/>
            <person name="Simon A."/>
            <person name="Yun M.H."/>
        </authorList>
    </citation>
    <scope>NUCLEOTIDE SEQUENCE</scope>
    <source>
        <strain evidence="2">20211129_DDA</strain>
        <tissue evidence="2">Liver</tissue>
    </source>
</reference>
<comment type="caution">
    <text evidence="2">The sequence shown here is derived from an EMBL/GenBank/DDBJ whole genome shotgun (WGS) entry which is preliminary data.</text>
</comment>
<sequence>MHCSRQVPPFACLPVPPFACLPVPLVNFSLPEDGTGPRRLNKLFNERRPPPPAARREATFRPLLPRCSREGGDLNSYSQHLPTVSL</sequence>
<dbReference type="EMBL" id="JANPWB010000011">
    <property type="protein sequence ID" value="KAJ1121707.1"/>
    <property type="molecule type" value="Genomic_DNA"/>
</dbReference>
<evidence type="ECO:0000313" key="2">
    <source>
        <dbReference type="EMBL" id="KAJ1121707.1"/>
    </source>
</evidence>
<dbReference type="Proteomes" id="UP001066276">
    <property type="component" value="Chromosome 7"/>
</dbReference>
<dbReference type="AlphaFoldDB" id="A0AAV7P0G0"/>
<feature type="compositionally biased region" description="Basic and acidic residues" evidence="1">
    <location>
        <begin position="44"/>
        <end position="59"/>
    </location>
</feature>
<gene>
    <name evidence="2" type="ORF">NDU88_000226</name>
</gene>
<feature type="compositionally biased region" description="Polar residues" evidence="1">
    <location>
        <begin position="75"/>
        <end position="86"/>
    </location>
</feature>